<dbReference type="Gene3D" id="3.60.130.30">
    <property type="match status" value="1"/>
</dbReference>
<dbReference type="GeneID" id="64599940"/>
<comment type="caution">
    <text evidence="1">The sequence shown here is derived from an EMBL/GenBank/DDBJ whole genome shotgun (WGS) entry which is preliminary data.</text>
</comment>
<accession>A0A9P7IYR1</accession>
<proteinExistence type="predicted"/>
<reference evidence="1" key="1">
    <citation type="journal article" date="2020" name="New Phytol.">
        <title>Comparative genomics reveals dynamic genome evolution in host specialist ectomycorrhizal fungi.</title>
        <authorList>
            <person name="Lofgren L.A."/>
            <person name="Nguyen N.H."/>
            <person name="Vilgalys R."/>
            <person name="Ruytinx J."/>
            <person name="Liao H.L."/>
            <person name="Branco S."/>
            <person name="Kuo A."/>
            <person name="LaButti K."/>
            <person name="Lipzen A."/>
            <person name="Andreopoulos W."/>
            <person name="Pangilinan J."/>
            <person name="Riley R."/>
            <person name="Hundley H."/>
            <person name="Na H."/>
            <person name="Barry K."/>
            <person name="Grigoriev I.V."/>
            <person name="Stajich J.E."/>
            <person name="Kennedy P.G."/>
        </authorList>
    </citation>
    <scope>NUCLEOTIDE SEQUENCE</scope>
    <source>
        <strain evidence="1">S12</strain>
    </source>
</reference>
<evidence type="ECO:0000313" key="2">
    <source>
        <dbReference type="Proteomes" id="UP000719766"/>
    </source>
</evidence>
<dbReference type="Proteomes" id="UP000719766">
    <property type="component" value="Unassembled WGS sequence"/>
</dbReference>
<gene>
    <name evidence="1" type="ORF">HD556DRAFT_1440791</name>
</gene>
<sequence length="423" mass="47772">MPPHHVSDPFGMVLICQSHCVYEDGIGRLPVIPKDWALHATHSAGEWVEQQFLAHVAERLLVDPPPELDVETMLSCGQLALLMAEAYRHTIKLDIDIIRYNEALSKRESGMNDAQEHALLAKFPPSEKIMLRHPAVVLDSGYRIILWYILDALAPWAQNDMFKATTAMGDLLKKSIVHRSGLGWRTHKSNFRPVDTKGLSPGCINITPCWFQQGHECYGPLPEDPDDGFKPEVSAMLKGERSLEMIIDIQRPALLASVALRVMHPQLYWASLRTHVELGRWSAQQGLHDMHRLLKHWASVYTGAAVMCNRDFPCHQDPKCLPKAFDILTCIGSYQHAIMHLTNLGINLAYNPGVMVSYSGRLVRHGIRVNEGDQIVWAWFMRDSMHNYARTPCPDYAGYNPADLDACILAKYNQADFMVYGTL</sequence>
<name>A0A9P7IYR1_9AGAM</name>
<evidence type="ECO:0000313" key="1">
    <source>
        <dbReference type="EMBL" id="KAG1797831.1"/>
    </source>
</evidence>
<keyword evidence="2" id="KW-1185">Reference proteome</keyword>
<protein>
    <submittedName>
        <fullName evidence="1">Uncharacterized protein</fullName>
    </submittedName>
</protein>
<dbReference type="AlphaFoldDB" id="A0A9P7IYR1"/>
<dbReference type="RefSeq" id="XP_041162784.1">
    <property type="nucleotide sequence ID" value="XM_041306176.1"/>
</dbReference>
<organism evidence="1 2">
    <name type="scientific">Suillus plorans</name>
    <dbReference type="NCBI Taxonomy" id="116603"/>
    <lineage>
        <taxon>Eukaryota</taxon>
        <taxon>Fungi</taxon>
        <taxon>Dikarya</taxon>
        <taxon>Basidiomycota</taxon>
        <taxon>Agaricomycotina</taxon>
        <taxon>Agaricomycetes</taxon>
        <taxon>Agaricomycetidae</taxon>
        <taxon>Boletales</taxon>
        <taxon>Suillineae</taxon>
        <taxon>Suillaceae</taxon>
        <taxon>Suillus</taxon>
    </lineage>
</organism>
<dbReference type="EMBL" id="JABBWE010000015">
    <property type="protein sequence ID" value="KAG1797831.1"/>
    <property type="molecule type" value="Genomic_DNA"/>
</dbReference>
<dbReference type="OrthoDB" id="2660627at2759"/>